<organism evidence="1 2">
    <name type="scientific">Deinococcus oregonensis</name>
    <dbReference type="NCBI Taxonomy" id="1805970"/>
    <lineage>
        <taxon>Bacteria</taxon>
        <taxon>Thermotogati</taxon>
        <taxon>Deinococcota</taxon>
        <taxon>Deinococci</taxon>
        <taxon>Deinococcales</taxon>
        <taxon>Deinococcaceae</taxon>
        <taxon>Deinococcus</taxon>
    </lineage>
</organism>
<evidence type="ECO:0000313" key="1">
    <source>
        <dbReference type="EMBL" id="MFB9991468.1"/>
    </source>
</evidence>
<reference evidence="1 2" key="1">
    <citation type="submission" date="2024-09" db="EMBL/GenBank/DDBJ databases">
        <authorList>
            <person name="Sun Q."/>
            <person name="Mori K."/>
        </authorList>
    </citation>
    <scope>NUCLEOTIDE SEQUENCE [LARGE SCALE GENOMIC DNA]</scope>
    <source>
        <strain evidence="1 2">JCM 13503</strain>
    </source>
</reference>
<keyword evidence="2" id="KW-1185">Reference proteome</keyword>
<dbReference type="EMBL" id="JBHLYR010000016">
    <property type="protein sequence ID" value="MFB9991468.1"/>
    <property type="molecule type" value="Genomic_DNA"/>
</dbReference>
<dbReference type="RefSeq" id="WP_380006534.1">
    <property type="nucleotide sequence ID" value="NZ_JBHLYR010000016.1"/>
</dbReference>
<protein>
    <submittedName>
        <fullName evidence="1">Uncharacterized protein</fullName>
    </submittedName>
</protein>
<name>A0ABV6AVD2_9DEIO</name>
<evidence type="ECO:0000313" key="2">
    <source>
        <dbReference type="Proteomes" id="UP001589733"/>
    </source>
</evidence>
<gene>
    <name evidence="1" type="ORF">ACFFLM_05725</name>
</gene>
<proteinExistence type="predicted"/>
<dbReference type="Proteomes" id="UP001589733">
    <property type="component" value="Unassembled WGS sequence"/>
</dbReference>
<comment type="caution">
    <text evidence="1">The sequence shown here is derived from an EMBL/GenBank/DDBJ whole genome shotgun (WGS) entry which is preliminary data.</text>
</comment>
<sequence length="60" mass="6996">MSPAFHTSICRWVPGTLNRIRILTGSHEEIVDLQHIIRRFGREALHSLYLRGIYVHPHGH</sequence>
<accession>A0ABV6AVD2</accession>